<evidence type="ECO:0000313" key="3">
    <source>
        <dbReference type="EMBL" id="CAD6190380.1"/>
    </source>
</evidence>
<dbReference type="EMBL" id="CAJGYM010000015">
    <property type="protein sequence ID" value="CAD6190380.1"/>
    <property type="molecule type" value="Genomic_DNA"/>
</dbReference>
<dbReference type="Proteomes" id="UP000835052">
    <property type="component" value="Unassembled WGS sequence"/>
</dbReference>
<dbReference type="Gene3D" id="3.30.230.70">
    <property type="entry name" value="GHMP Kinase, N-terminal domain"/>
    <property type="match status" value="1"/>
</dbReference>
<dbReference type="GO" id="GO:0016075">
    <property type="term" value="P:rRNA catabolic process"/>
    <property type="evidence" value="ECO:0007669"/>
    <property type="project" value="TreeGrafter"/>
</dbReference>
<proteinExistence type="inferred from homology"/>
<dbReference type="GO" id="GO:0000177">
    <property type="term" value="C:cytoplasmic exosome (RNase complex)"/>
    <property type="evidence" value="ECO:0007669"/>
    <property type="project" value="TreeGrafter"/>
</dbReference>
<organism evidence="3 4">
    <name type="scientific">Caenorhabditis auriculariae</name>
    <dbReference type="NCBI Taxonomy" id="2777116"/>
    <lineage>
        <taxon>Eukaryota</taxon>
        <taxon>Metazoa</taxon>
        <taxon>Ecdysozoa</taxon>
        <taxon>Nematoda</taxon>
        <taxon>Chromadorea</taxon>
        <taxon>Rhabditida</taxon>
        <taxon>Rhabditina</taxon>
        <taxon>Rhabditomorpha</taxon>
        <taxon>Rhabditoidea</taxon>
        <taxon>Rhabditidae</taxon>
        <taxon>Peloderinae</taxon>
        <taxon>Caenorhabditis</taxon>
    </lineage>
</organism>
<gene>
    <name evidence="3" type="ORF">CAUJ_LOCUS6299</name>
</gene>
<dbReference type="PANTHER" id="PTHR11953:SF0">
    <property type="entry name" value="EXOSOME COMPLEX COMPONENT RRP41"/>
    <property type="match status" value="1"/>
</dbReference>
<feature type="domain" description="Exoribonuclease phosphorolytic" evidence="2">
    <location>
        <begin position="38"/>
        <end position="152"/>
    </location>
</feature>
<dbReference type="AlphaFoldDB" id="A0A8S1HB37"/>
<dbReference type="OrthoDB" id="2504340at2759"/>
<keyword evidence="4" id="KW-1185">Reference proteome</keyword>
<dbReference type="PANTHER" id="PTHR11953">
    <property type="entry name" value="EXOSOME COMPLEX COMPONENT"/>
    <property type="match status" value="1"/>
</dbReference>
<dbReference type="InterPro" id="IPR001247">
    <property type="entry name" value="ExoRNase_PH_dom1"/>
</dbReference>
<dbReference type="InterPro" id="IPR020568">
    <property type="entry name" value="Ribosomal_Su5_D2-typ_SF"/>
</dbReference>
<reference evidence="3" key="1">
    <citation type="submission" date="2020-10" db="EMBL/GenBank/DDBJ databases">
        <authorList>
            <person name="Kikuchi T."/>
        </authorList>
    </citation>
    <scope>NUCLEOTIDE SEQUENCE</scope>
    <source>
        <strain evidence="3">NKZ352</strain>
    </source>
</reference>
<evidence type="ECO:0000313" key="4">
    <source>
        <dbReference type="Proteomes" id="UP000835052"/>
    </source>
</evidence>
<dbReference type="GO" id="GO:0005730">
    <property type="term" value="C:nucleolus"/>
    <property type="evidence" value="ECO:0007669"/>
    <property type="project" value="TreeGrafter"/>
</dbReference>
<dbReference type="InterPro" id="IPR036345">
    <property type="entry name" value="ExoRNase_PH_dom2_sf"/>
</dbReference>
<dbReference type="InterPro" id="IPR050080">
    <property type="entry name" value="RNase_PH"/>
</dbReference>
<dbReference type="InterPro" id="IPR027408">
    <property type="entry name" value="PNPase/RNase_PH_dom_sf"/>
</dbReference>
<name>A0A8S1HB37_9PELO</name>
<dbReference type="SUPFAM" id="SSF54211">
    <property type="entry name" value="Ribosomal protein S5 domain 2-like"/>
    <property type="match status" value="1"/>
</dbReference>
<dbReference type="GO" id="GO:0000176">
    <property type="term" value="C:nuclear exosome (RNase complex)"/>
    <property type="evidence" value="ECO:0007669"/>
    <property type="project" value="TreeGrafter"/>
</dbReference>
<dbReference type="GO" id="GO:0034475">
    <property type="term" value="P:U4 snRNA 3'-end processing"/>
    <property type="evidence" value="ECO:0007669"/>
    <property type="project" value="TreeGrafter"/>
</dbReference>
<accession>A0A8S1HB37</accession>
<dbReference type="Pfam" id="PF01138">
    <property type="entry name" value="RNase_PH"/>
    <property type="match status" value="1"/>
</dbReference>
<dbReference type="GO" id="GO:0071051">
    <property type="term" value="P:poly(A)-dependent snoRNA 3'-end processing"/>
    <property type="evidence" value="ECO:0007669"/>
    <property type="project" value="TreeGrafter"/>
</dbReference>
<comment type="similarity">
    <text evidence="1">Belongs to the RNase PH family.</text>
</comment>
<evidence type="ECO:0000256" key="1">
    <source>
        <dbReference type="ARBA" id="ARBA00006678"/>
    </source>
</evidence>
<sequence length="249" mass="26580">MPTIHTNFVIPLADLQSVDGGEEKMDTGEVTHRSSTAFRPCCIKCGVFSNQDGSGYAEFGNTRVLAQIYGPNSDEKWEEDHAKITVSIKGVVENKQSEMRAQLNSSISAVIFAEKYPGKTIEIEVTVLNDDGGVLAAALIAASLAISHSGIEAMGTMTAAHVGVTAEGDFVTDPSISDFEDRNLVGGVTLCLVPNLNQVTCVDVYGLVPHSRLPSLITTAREKALALVTVIRKSIIANVEQSQKPAETF</sequence>
<dbReference type="GO" id="GO:0003723">
    <property type="term" value="F:RNA binding"/>
    <property type="evidence" value="ECO:0007669"/>
    <property type="project" value="TreeGrafter"/>
</dbReference>
<dbReference type="SUPFAM" id="SSF55666">
    <property type="entry name" value="Ribonuclease PH domain 2-like"/>
    <property type="match status" value="1"/>
</dbReference>
<evidence type="ECO:0000259" key="2">
    <source>
        <dbReference type="Pfam" id="PF01138"/>
    </source>
</evidence>
<comment type="caution">
    <text evidence="3">The sequence shown here is derived from an EMBL/GenBank/DDBJ whole genome shotgun (WGS) entry which is preliminary data.</text>
</comment>
<dbReference type="GO" id="GO:0071028">
    <property type="term" value="P:nuclear mRNA surveillance"/>
    <property type="evidence" value="ECO:0007669"/>
    <property type="project" value="TreeGrafter"/>
</dbReference>
<protein>
    <recommendedName>
        <fullName evidence="2">Exoribonuclease phosphorolytic domain-containing protein</fullName>
    </recommendedName>
</protein>